<dbReference type="OrthoDB" id="10029564at2759"/>
<evidence type="ECO:0000313" key="2">
    <source>
        <dbReference type="Proteomes" id="UP000005239"/>
    </source>
</evidence>
<keyword evidence="2" id="KW-1185">Reference proteome</keyword>
<dbReference type="SMART" id="SM00228">
    <property type="entry name" value="PDZ"/>
    <property type="match status" value="1"/>
</dbReference>
<reference evidence="2" key="1">
    <citation type="journal article" date="2008" name="Nat. Genet.">
        <title>The Pristionchus pacificus genome provides a unique perspective on nematode lifestyle and parasitism.</title>
        <authorList>
            <person name="Dieterich C."/>
            <person name="Clifton S.W."/>
            <person name="Schuster L.N."/>
            <person name="Chinwalla A."/>
            <person name="Delehaunty K."/>
            <person name="Dinkelacker I."/>
            <person name="Fulton L."/>
            <person name="Fulton R."/>
            <person name="Godfrey J."/>
            <person name="Minx P."/>
            <person name="Mitreva M."/>
            <person name="Roeseler W."/>
            <person name="Tian H."/>
            <person name="Witte H."/>
            <person name="Yang S.P."/>
            <person name="Wilson R.K."/>
            <person name="Sommer R.J."/>
        </authorList>
    </citation>
    <scope>NUCLEOTIDE SEQUENCE [LARGE SCALE GENOMIC DNA]</scope>
    <source>
        <strain evidence="2">PS312</strain>
    </source>
</reference>
<gene>
    <name evidence="1" type="primary">WBGene00104825</name>
</gene>
<dbReference type="SUPFAM" id="SSF50156">
    <property type="entry name" value="PDZ domain-like"/>
    <property type="match status" value="1"/>
</dbReference>
<proteinExistence type="predicted"/>
<name>A0A2A6BBJ7_PRIPA</name>
<dbReference type="CDD" id="cd00136">
    <property type="entry name" value="PDZ_canonical"/>
    <property type="match status" value="1"/>
</dbReference>
<dbReference type="EnsemblMetazoa" id="PPA15271.1">
    <property type="protein sequence ID" value="PPA15271.1"/>
    <property type="gene ID" value="WBGene00104825"/>
</dbReference>
<dbReference type="InterPro" id="IPR036034">
    <property type="entry name" value="PDZ_sf"/>
</dbReference>
<dbReference type="AlphaFoldDB" id="A0A2A6BBJ7"/>
<reference evidence="1" key="2">
    <citation type="submission" date="2022-06" db="UniProtKB">
        <authorList>
            <consortium name="EnsemblMetazoa"/>
        </authorList>
    </citation>
    <scope>IDENTIFICATION</scope>
    <source>
        <strain evidence="1">PS312</strain>
    </source>
</reference>
<sequence length="196" mass="22365">MVNVHPAENLSGFDKACIFEIEGNLNGAGKEKKKTTNLKKLKSRFRSLLFSIIKHGKNIYEIYPDPYITLTVNDGCETENDSMSTFVDNAQTDRIVTIRTGSDGRFGISRYGTSICRVRKGSSANLEGIKKGDQIVSINEINVETLYFDIVPDQFKQARETGRIRLVLRHNPDRLNQLKWLRRVRIAIRNRLSKCD</sequence>
<accession>A0A2A6BBJ7</accession>
<dbReference type="PROSITE" id="PS50106">
    <property type="entry name" value="PDZ"/>
    <property type="match status" value="1"/>
</dbReference>
<dbReference type="InterPro" id="IPR001478">
    <property type="entry name" value="PDZ"/>
</dbReference>
<accession>A0A8R1YD93</accession>
<dbReference type="Proteomes" id="UP000005239">
    <property type="component" value="Unassembled WGS sequence"/>
</dbReference>
<organism evidence="1 2">
    <name type="scientific">Pristionchus pacificus</name>
    <name type="common">Parasitic nematode worm</name>
    <dbReference type="NCBI Taxonomy" id="54126"/>
    <lineage>
        <taxon>Eukaryota</taxon>
        <taxon>Metazoa</taxon>
        <taxon>Ecdysozoa</taxon>
        <taxon>Nematoda</taxon>
        <taxon>Chromadorea</taxon>
        <taxon>Rhabditida</taxon>
        <taxon>Rhabditina</taxon>
        <taxon>Diplogasteromorpha</taxon>
        <taxon>Diplogasteroidea</taxon>
        <taxon>Neodiplogasteridae</taxon>
        <taxon>Pristionchus</taxon>
    </lineage>
</organism>
<dbReference type="Gene3D" id="2.30.42.10">
    <property type="match status" value="1"/>
</dbReference>
<evidence type="ECO:0000313" key="1">
    <source>
        <dbReference type="EnsemblMetazoa" id="PPA15271.1"/>
    </source>
</evidence>
<dbReference type="Pfam" id="PF00595">
    <property type="entry name" value="PDZ"/>
    <property type="match status" value="1"/>
</dbReference>
<protein>
    <submittedName>
        <fullName evidence="1">PDZ domain-containing protein</fullName>
    </submittedName>
</protein>